<feature type="region of interest" description="Disordered" evidence="2">
    <location>
        <begin position="235"/>
        <end position="254"/>
    </location>
</feature>
<evidence type="ECO:0000313" key="5">
    <source>
        <dbReference type="Proteomes" id="UP000643701"/>
    </source>
</evidence>
<dbReference type="Pfam" id="PF14289">
    <property type="entry name" value="DUF4369"/>
    <property type="match status" value="1"/>
</dbReference>
<accession>A0A967ABF4</accession>
<evidence type="ECO:0000256" key="1">
    <source>
        <dbReference type="SAM" id="Coils"/>
    </source>
</evidence>
<dbReference type="AlphaFoldDB" id="A0A967ABF4"/>
<feature type="compositionally biased region" description="Polar residues" evidence="2">
    <location>
        <begin position="245"/>
        <end position="254"/>
    </location>
</feature>
<feature type="domain" description="DUF4369" evidence="3">
    <location>
        <begin position="27"/>
        <end position="124"/>
    </location>
</feature>
<evidence type="ECO:0000313" key="4">
    <source>
        <dbReference type="EMBL" id="NGZ89172.1"/>
    </source>
</evidence>
<dbReference type="PROSITE" id="PS51257">
    <property type="entry name" value="PROKAR_LIPOPROTEIN"/>
    <property type="match status" value="1"/>
</dbReference>
<name>A0A967ABF4_9FLAO</name>
<keyword evidence="1" id="KW-0175">Coiled coil</keyword>
<comment type="caution">
    <text evidence="4">The sequence shown here is derived from an EMBL/GenBank/DDBJ whole genome shotgun (WGS) entry which is preliminary data.</text>
</comment>
<protein>
    <submittedName>
        <fullName evidence="4">DUF4369 domain-containing protein</fullName>
    </submittedName>
</protein>
<keyword evidence="5" id="KW-1185">Reference proteome</keyword>
<proteinExistence type="predicted"/>
<evidence type="ECO:0000259" key="3">
    <source>
        <dbReference type="Pfam" id="PF14289"/>
    </source>
</evidence>
<evidence type="ECO:0000256" key="2">
    <source>
        <dbReference type="SAM" id="MobiDB-lite"/>
    </source>
</evidence>
<dbReference type="Proteomes" id="UP000643701">
    <property type="component" value="Unassembled WGS sequence"/>
</dbReference>
<feature type="coiled-coil region" evidence="1">
    <location>
        <begin position="143"/>
        <end position="170"/>
    </location>
</feature>
<reference evidence="4" key="1">
    <citation type="submission" date="2020-03" db="EMBL/GenBank/DDBJ databases">
        <title>Psychroflexus Maritimus sp. nov., isolate from marine sediment.</title>
        <authorList>
            <person name="Zhong Y.-L."/>
        </authorList>
    </citation>
    <scope>NUCLEOTIDE SEQUENCE</scope>
    <source>
        <strain evidence="4">C1</strain>
    </source>
</reference>
<gene>
    <name evidence="4" type="ORF">G7034_02790</name>
</gene>
<dbReference type="RefSeq" id="WP_166399438.1">
    <property type="nucleotide sequence ID" value="NZ_JAANAS010000032.1"/>
</dbReference>
<organism evidence="4 5">
    <name type="scientific">Psychroflexus maritimus</name>
    <dbReference type="NCBI Taxonomy" id="2714865"/>
    <lineage>
        <taxon>Bacteria</taxon>
        <taxon>Pseudomonadati</taxon>
        <taxon>Bacteroidota</taxon>
        <taxon>Flavobacteriia</taxon>
        <taxon>Flavobacteriales</taxon>
        <taxon>Flavobacteriaceae</taxon>
        <taxon>Psychroflexus</taxon>
    </lineage>
</organism>
<dbReference type="EMBL" id="JAANAS010000032">
    <property type="protein sequence ID" value="NGZ89172.1"/>
    <property type="molecule type" value="Genomic_DNA"/>
</dbReference>
<sequence length="254" mass="29580">MKKLLFISIVTLSLLACSENKTSYNLHIEGRISDLKLGKIYLQAVRDSSLVNLDSAKFEGKHENFKLKAQLEEPELMLLVLKKHNNDDYIESISFFAEEGTYNIEAKVTDFTKAKISSTSRNQEKLEELRSIIKGFNNQDLELVEEEFKLKSQNKNLDDFEKKKRGMERRRYLYLVNFALKNKDLELAPFTLLSEGTNLNIKYLDTVYTSLDQNIKRSKYGIELKELIEYRKQQQENATKETIEQDSIQQPTST</sequence>
<dbReference type="InterPro" id="IPR025380">
    <property type="entry name" value="DUF4369"/>
</dbReference>